<evidence type="ECO:0000313" key="1">
    <source>
        <dbReference type="EMBL" id="MBM7813075.1"/>
    </source>
</evidence>
<sequence>MGVPEPGVSVMASVVVAEGAAVRASARPDERELYVVFDSDPISFELLLSRDVAQRCVAQFSEALREMAPVT</sequence>
<evidence type="ECO:0000313" key="3">
    <source>
        <dbReference type="Proteomes" id="UP000671828"/>
    </source>
</evidence>
<dbReference type="Proteomes" id="UP001195724">
    <property type="component" value="Unassembled WGS sequence"/>
</dbReference>
<dbReference type="EMBL" id="JAFBCL010000001">
    <property type="protein sequence ID" value="MBM7813075.1"/>
    <property type="molecule type" value="Genomic_DNA"/>
</dbReference>
<evidence type="ECO:0000313" key="2">
    <source>
        <dbReference type="EMBL" id="QTR01676.1"/>
    </source>
</evidence>
<reference evidence="1 4" key="1">
    <citation type="submission" date="2021-01" db="EMBL/GenBank/DDBJ databases">
        <title>Sequencing the genomes of 1000 actinobacteria strains.</title>
        <authorList>
            <person name="Klenk H.-P."/>
        </authorList>
    </citation>
    <scope>NUCLEOTIDE SEQUENCE [LARGE SCALE GENOMIC DNA]</scope>
    <source>
        <strain evidence="1 4">DSM 44581</strain>
    </source>
</reference>
<dbReference type="EMBL" id="CP072788">
    <property type="protein sequence ID" value="QTR01676.1"/>
    <property type="molecule type" value="Genomic_DNA"/>
</dbReference>
<organism evidence="2 3">
    <name type="scientific">Saccharothrix algeriensis</name>
    <dbReference type="NCBI Taxonomy" id="173560"/>
    <lineage>
        <taxon>Bacteria</taxon>
        <taxon>Bacillati</taxon>
        <taxon>Actinomycetota</taxon>
        <taxon>Actinomycetes</taxon>
        <taxon>Pseudonocardiales</taxon>
        <taxon>Pseudonocardiaceae</taxon>
        <taxon>Saccharothrix</taxon>
    </lineage>
</organism>
<name>A0A8T8HT55_9PSEU</name>
<evidence type="ECO:0000313" key="4">
    <source>
        <dbReference type="Proteomes" id="UP001195724"/>
    </source>
</evidence>
<dbReference type="Proteomes" id="UP000671828">
    <property type="component" value="Chromosome"/>
</dbReference>
<gene>
    <name evidence="2" type="ORF">J7S33_20395</name>
    <name evidence="1" type="ORF">JOE68_003940</name>
</gene>
<keyword evidence="4" id="KW-1185">Reference proteome</keyword>
<dbReference type="AlphaFoldDB" id="A0A8T8HT55"/>
<proteinExistence type="predicted"/>
<protein>
    <submittedName>
        <fullName evidence="2">Uncharacterized protein</fullName>
    </submittedName>
</protein>
<dbReference type="RefSeq" id="WP_204843751.1">
    <property type="nucleotide sequence ID" value="NZ_JAFBCL010000001.1"/>
</dbReference>
<accession>A0A8T8HT55</accession>
<reference evidence="2" key="2">
    <citation type="submission" date="2021-04" db="EMBL/GenBank/DDBJ databases">
        <title>Saccharothrix algeriensis WGS.</title>
        <authorList>
            <person name="Stuskova K."/>
            <person name="Hakalova E."/>
            <person name="Tebbal A.B."/>
            <person name="Eichmeier A."/>
        </authorList>
    </citation>
    <scope>NUCLEOTIDE SEQUENCE</scope>
    <source>
        <strain evidence="2">NRRL B-24137</strain>
    </source>
</reference>